<proteinExistence type="predicted"/>
<dbReference type="WBParaSite" id="PS1159_v2.g10104.t1">
    <property type="protein sequence ID" value="PS1159_v2.g10104.t1"/>
    <property type="gene ID" value="PS1159_v2.g10104"/>
</dbReference>
<organism evidence="1 2">
    <name type="scientific">Panagrolaimus sp. PS1159</name>
    <dbReference type="NCBI Taxonomy" id="55785"/>
    <lineage>
        <taxon>Eukaryota</taxon>
        <taxon>Metazoa</taxon>
        <taxon>Ecdysozoa</taxon>
        <taxon>Nematoda</taxon>
        <taxon>Chromadorea</taxon>
        <taxon>Rhabditida</taxon>
        <taxon>Tylenchina</taxon>
        <taxon>Panagrolaimomorpha</taxon>
        <taxon>Panagrolaimoidea</taxon>
        <taxon>Panagrolaimidae</taxon>
        <taxon>Panagrolaimus</taxon>
    </lineage>
</organism>
<sequence>MQIESSPQTEKTQNETLTTTTTDESNSIRLVKEKAVFSGKYDDYQVVEIRVADLLKKFNYEQLLNRKSWRLRLQFAEECLKLCRKRKITAEE</sequence>
<protein>
    <submittedName>
        <fullName evidence="2">Uncharacterized protein</fullName>
    </submittedName>
</protein>
<evidence type="ECO:0000313" key="1">
    <source>
        <dbReference type="Proteomes" id="UP000887580"/>
    </source>
</evidence>
<dbReference type="Proteomes" id="UP000887580">
    <property type="component" value="Unplaced"/>
</dbReference>
<name>A0AC35EUH2_9BILA</name>
<reference evidence="2" key="1">
    <citation type="submission" date="2022-11" db="UniProtKB">
        <authorList>
            <consortium name="WormBaseParasite"/>
        </authorList>
    </citation>
    <scope>IDENTIFICATION</scope>
</reference>
<accession>A0AC35EUH2</accession>
<evidence type="ECO:0000313" key="2">
    <source>
        <dbReference type="WBParaSite" id="PS1159_v2.g10104.t1"/>
    </source>
</evidence>